<organism evidence="7 8">
    <name type="scientific">Acidicapsa dinghuensis</name>
    <dbReference type="NCBI Taxonomy" id="2218256"/>
    <lineage>
        <taxon>Bacteria</taxon>
        <taxon>Pseudomonadati</taxon>
        <taxon>Acidobacteriota</taxon>
        <taxon>Terriglobia</taxon>
        <taxon>Terriglobales</taxon>
        <taxon>Acidobacteriaceae</taxon>
        <taxon>Acidicapsa</taxon>
    </lineage>
</organism>
<dbReference type="InterPro" id="IPR036942">
    <property type="entry name" value="Beta-barrel_TonB_sf"/>
</dbReference>
<feature type="chain" id="PRO_5045417897" evidence="5">
    <location>
        <begin position="27"/>
        <end position="1137"/>
    </location>
</feature>
<comment type="caution">
    <text evidence="7">The sequence shown here is derived from an EMBL/GenBank/DDBJ whole genome shotgun (WGS) entry which is preliminary data.</text>
</comment>
<sequence length="1137" mass="122354">MPRSRFRTRHLTCALLAILAATSSFAAHPPETTGSLDGKLTDTHSAPLQQATVTLRNLVTGKIARAITGKNGSYRFTSLNPGEYALEANVPSLGKGSIDGILISAGHATRMQAALIMTLPPLPTGTPRIDPTESIVSTTLPAEDLQSLPVPTRNWQSFAAITPTAQPASAAGSPDTAPLGETTAANPEPLRQPLSLSGASAYQTGSTIDGIASPPSFRTASGQGHEVDPIGTSAVESMELHASATGTDIRKGDSTGSGDLGLTTHRGSTQLHGQAFYLNRQNLWGAQNPFTQQIVQTAPAAGAQIAQFTPEPYTPPYTRQTFGAGAGGHIRRDKLFWFAAIDGLLNHNPALATVRHADDFFAQPTNDDLQVLSARLNLPQPAILEEAASTYSTWLGNMTNLLGPVPRSTTQIQGFGRIDWQATERQHIAIEANAAASNAPGSALSRTSETYGSHSFGNAQATDTFAIARADSFLTENLLNSLDLLYRRDIQSETPQSPSAFEAPLLANSLGQLPEIVADSKYGFILGQPSRIHRGSDPDEHSLSAQDTLSWVRGKHLIKIGLSADHIADIVNALDNQNGTYSYTDILNFISDAAGFEQYGYNGVGNPFGAQHNCDATGRVHVASASGVSTLEGLGYLPCYAWYSQRIGPANWSISTNDLAAFINDQWQLARKLTISAGLRVETQQLPPPISSVSNSDLPMTEKLPSIGLNFGPRLGIAWSPWNKTVIHLGAGLYYGRINSSVLLAALTQTGSLNGDLDFFFRPTDTGAPPFPYVFSETPQTVVKPGAVSFAGNFHVQQVDQAVFGIEQSLPSHWTVSVSALASLGRRLPVSIDTNIDPSQAPQTITYGIVDSLQAGPIKSQQLTVPFYAARLNPNYQQLASIESRANSTYDAALIKLVRTGGRGLTFRAHYLYAHATDWNPNESGQVAVNDVLDPQDFRQEYGTSNLDIRHSAAATFEFRPTWRFQHLFGEAANGWSLASIGQYRSGLPFTMRTGGYIPAFYGAEGQLIQGIGPGINGSGGDRRLYGIGRNSYRYPQTWTADARVGKRFYVGNEREIELVAQSFNLFNHQNITLLETTGYTILRGDSSGSLPTLNFLTGLTSQGLPSQIPEFGKPLDVNATDFYHPREIELGLRTRF</sequence>
<feature type="compositionally biased region" description="Polar residues" evidence="4">
    <location>
        <begin position="194"/>
        <end position="207"/>
    </location>
</feature>
<dbReference type="Gene3D" id="2.40.170.20">
    <property type="entry name" value="TonB-dependent receptor, beta-barrel domain"/>
    <property type="match status" value="1"/>
</dbReference>
<dbReference type="InterPro" id="IPR057601">
    <property type="entry name" value="Oar-like_b-barrel"/>
</dbReference>
<dbReference type="Gene3D" id="2.60.40.1120">
    <property type="entry name" value="Carboxypeptidase-like, regulatory domain"/>
    <property type="match status" value="1"/>
</dbReference>
<proteinExistence type="predicted"/>
<evidence type="ECO:0000313" key="8">
    <source>
        <dbReference type="Proteomes" id="UP001596091"/>
    </source>
</evidence>
<protein>
    <submittedName>
        <fullName evidence="7">Carboxypeptidase regulatory-like domain-containing protein</fullName>
    </submittedName>
</protein>
<dbReference type="InterPro" id="IPR013784">
    <property type="entry name" value="Carb-bd-like_fold"/>
</dbReference>
<feature type="region of interest" description="Disordered" evidence="4">
    <location>
        <begin position="164"/>
        <end position="226"/>
    </location>
</feature>
<accession>A0ABW1EB79</accession>
<dbReference type="RefSeq" id="WP_263334314.1">
    <property type="nucleotide sequence ID" value="NZ_JAGSYH010000002.1"/>
</dbReference>
<evidence type="ECO:0000313" key="7">
    <source>
        <dbReference type="EMBL" id="MFC5861151.1"/>
    </source>
</evidence>
<dbReference type="Proteomes" id="UP001596091">
    <property type="component" value="Unassembled WGS sequence"/>
</dbReference>
<evidence type="ECO:0000256" key="5">
    <source>
        <dbReference type="SAM" id="SignalP"/>
    </source>
</evidence>
<feature type="signal peptide" evidence="5">
    <location>
        <begin position="1"/>
        <end position="26"/>
    </location>
</feature>
<evidence type="ECO:0000256" key="3">
    <source>
        <dbReference type="ARBA" id="ARBA00023237"/>
    </source>
</evidence>
<evidence type="ECO:0000256" key="2">
    <source>
        <dbReference type="ARBA" id="ARBA00023136"/>
    </source>
</evidence>
<name>A0ABW1EB79_9BACT</name>
<keyword evidence="2" id="KW-0472">Membrane</keyword>
<dbReference type="SUPFAM" id="SSF49452">
    <property type="entry name" value="Starch-binding domain-like"/>
    <property type="match status" value="1"/>
</dbReference>
<dbReference type="Pfam" id="PF25183">
    <property type="entry name" value="OMP_b-brl_4"/>
    <property type="match status" value="1"/>
</dbReference>
<keyword evidence="8" id="KW-1185">Reference proteome</keyword>
<comment type="subcellular location">
    <subcellularLocation>
        <location evidence="1">Cell outer membrane</location>
    </subcellularLocation>
</comment>
<evidence type="ECO:0000259" key="6">
    <source>
        <dbReference type="Pfam" id="PF25183"/>
    </source>
</evidence>
<gene>
    <name evidence="7" type="ORF">ACFPT7_02475</name>
</gene>
<dbReference type="Pfam" id="PF13620">
    <property type="entry name" value="CarboxypepD_reg"/>
    <property type="match status" value="1"/>
</dbReference>
<feature type="domain" description="TonB-dependent transporter Oar-like beta-barrel" evidence="6">
    <location>
        <begin position="263"/>
        <end position="1075"/>
    </location>
</feature>
<keyword evidence="5" id="KW-0732">Signal</keyword>
<evidence type="ECO:0000256" key="4">
    <source>
        <dbReference type="SAM" id="MobiDB-lite"/>
    </source>
</evidence>
<keyword evidence="3" id="KW-0998">Cell outer membrane</keyword>
<dbReference type="SUPFAM" id="SSF56935">
    <property type="entry name" value="Porins"/>
    <property type="match status" value="1"/>
</dbReference>
<dbReference type="EMBL" id="JBHSPH010000001">
    <property type="protein sequence ID" value="MFC5861151.1"/>
    <property type="molecule type" value="Genomic_DNA"/>
</dbReference>
<reference evidence="8" key="1">
    <citation type="journal article" date="2019" name="Int. J. Syst. Evol. Microbiol.">
        <title>The Global Catalogue of Microorganisms (GCM) 10K type strain sequencing project: providing services to taxonomists for standard genome sequencing and annotation.</title>
        <authorList>
            <consortium name="The Broad Institute Genomics Platform"/>
            <consortium name="The Broad Institute Genome Sequencing Center for Infectious Disease"/>
            <person name="Wu L."/>
            <person name="Ma J."/>
        </authorList>
    </citation>
    <scope>NUCLEOTIDE SEQUENCE [LARGE SCALE GENOMIC DNA]</scope>
    <source>
        <strain evidence="8">JCM 4087</strain>
    </source>
</reference>
<evidence type="ECO:0000256" key="1">
    <source>
        <dbReference type="ARBA" id="ARBA00004442"/>
    </source>
</evidence>